<dbReference type="Proteomes" id="UP000749559">
    <property type="component" value="Unassembled WGS sequence"/>
</dbReference>
<reference evidence="2" key="1">
    <citation type="submission" date="2022-03" db="EMBL/GenBank/DDBJ databases">
        <authorList>
            <person name="Martin C."/>
        </authorList>
    </citation>
    <scope>NUCLEOTIDE SEQUENCE</scope>
</reference>
<proteinExistence type="predicted"/>
<feature type="compositionally biased region" description="Polar residues" evidence="1">
    <location>
        <begin position="1"/>
        <end position="15"/>
    </location>
</feature>
<keyword evidence="3" id="KW-1185">Reference proteome</keyword>
<feature type="non-terminal residue" evidence="2">
    <location>
        <position position="137"/>
    </location>
</feature>
<feature type="non-terminal residue" evidence="2">
    <location>
        <position position="1"/>
    </location>
</feature>
<gene>
    <name evidence="2" type="ORF">OFUS_LOCUS25888</name>
</gene>
<accession>A0A8J1XNS7</accession>
<protein>
    <submittedName>
        <fullName evidence="2">Uncharacterized protein</fullName>
    </submittedName>
</protein>
<evidence type="ECO:0000256" key="1">
    <source>
        <dbReference type="SAM" id="MobiDB-lite"/>
    </source>
</evidence>
<feature type="region of interest" description="Disordered" evidence="1">
    <location>
        <begin position="1"/>
        <end position="53"/>
    </location>
</feature>
<dbReference type="AlphaFoldDB" id="A0A8J1XNS7"/>
<evidence type="ECO:0000313" key="3">
    <source>
        <dbReference type="Proteomes" id="UP000749559"/>
    </source>
</evidence>
<dbReference type="EMBL" id="CAIIXF020000012">
    <property type="protein sequence ID" value="CAH1802178.1"/>
    <property type="molecule type" value="Genomic_DNA"/>
</dbReference>
<evidence type="ECO:0000313" key="2">
    <source>
        <dbReference type="EMBL" id="CAH1802178.1"/>
    </source>
</evidence>
<sequence>DVNSKSVDMDSNPNDMDSKASDLDSQSDDIDSTPNGMDLKSVDMDSMSDNIDSKVPISEEGSYLLINFDHTNKQPILKVVLPKLSKSEIKKYTKYSTLDRGNHVGSKEICFDDSKGVSSDKIDQIVSVDIVPKEKHE</sequence>
<organism evidence="2 3">
    <name type="scientific">Owenia fusiformis</name>
    <name type="common">Polychaete worm</name>
    <dbReference type="NCBI Taxonomy" id="6347"/>
    <lineage>
        <taxon>Eukaryota</taxon>
        <taxon>Metazoa</taxon>
        <taxon>Spiralia</taxon>
        <taxon>Lophotrochozoa</taxon>
        <taxon>Annelida</taxon>
        <taxon>Polychaeta</taxon>
        <taxon>Sedentaria</taxon>
        <taxon>Canalipalpata</taxon>
        <taxon>Sabellida</taxon>
        <taxon>Oweniida</taxon>
        <taxon>Oweniidae</taxon>
        <taxon>Owenia</taxon>
    </lineage>
</organism>
<name>A0A8J1XNS7_OWEFU</name>
<comment type="caution">
    <text evidence="2">The sequence shown here is derived from an EMBL/GenBank/DDBJ whole genome shotgun (WGS) entry which is preliminary data.</text>
</comment>